<evidence type="ECO:0000313" key="2">
    <source>
        <dbReference type="Proteomes" id="UP001595844"/>
    </source>
</evidence>
<organism evidence="1 2">
    <name type="scientific">Nocardia halotolerans</name>
    <dbReference type="NCBI Taxonomy" id="1755878"/>
    <lineage>
        <taxon>Bacteria</taxon>
        <taxon>Bacillati</taxon>
        <taxon>Actinomycetota</taxon>
        <taxon>Actinomycetes</taxon>
        <taxon>Mycobacteriales</taxon>
        <taxon>Nocardiaceae</taxon>
        <taxon>Nocardia</taxon>
    </lineage>
</organism>
<evidence type="ECO:0000313" key="1">
    <source>
        <dbReference type="EMBL" id="MFC4374327.1"/>
    </source>
</evidence>
<dbReference type="RefSeq" id="WP_378559138.1">
    <property type="nucleotide sequence ID" value="NZ_JBHSDL010000009.1"/>
</dbReference>
<sequence>MLALLITLTLVLGLAMLIGRTTTGSTGVIDRDAQRVGAELSAIADYTHSIRTDRP</sequence>
<dbReference type="EMBL" id="JBHSDL010000009">
    <property type="protein sequence ID" value="MFC4374327.1"/>
    <property type="molecule type" value="Genomic_DNA"/>
</dbReference>
<reference evidence="2" key="1">
    <citation type="journal article" date="2019" name="Int. J. Syst. Evol. Microbiol.">
        <title>The Global Catalogue of Microorganisms (GCM) 10K type strain sequencing project: providing services to taxonomists for standard genome sequencing and annotation.</title>
        <authorList>
            <consortium name="The Broad Institute Genomics Platform"/>
            <consortium name="The Broad Institute Genome Sequencing Center for Infectious Disease"/>
            <person name="Wu L."/>
            <person name="Ma J."/>
        </authorList>
    </citation>
    <scope>NUCLEOTIDE SEQUENCE [LARGE SCALE GENOMIC DNA]</scope>
    <source>
        <strain evidence="2">IBRC-M 10490</strain>
    </source>
</reference>
<dbReference type="Proteomes" id="UP001595844">
    <property type="component" value="Unassembled WGS sequence"/>
</dbReference>
<accession>A0ABV8VHR2</accession>
<name>A0ABV8VHR2_9NOCA</name>
<proteinExistence type="predicted"/>
<evidence type="ECO:0008006" key="3">
    <source>
        <dbReference type="Google" id="ProtNLM"/>
    </source>
</evidence>
<keyword evidence="2" id="KW-1185">Reference proteome</keyword>
<protein>
    <recommendedName>
        <fullName evidence="3">Two-component sensor histidine kinase</fullName>
    </recommendedName>
</protein>
<comment type="caution">
    <text evidence="1">The sequence shown here is derived from an EMBL/GenBank/DDBJ whole genome shotgun (WGS) entry which is preliminary data.</text>
</comment>
<gene>
    <name evidence="1" type="ORF">ACFO5K_09450</name>
</gene>